<name>A0A7R9E7J2_9NEOP</name>
<evidence type="ECO:0000313" key="1">
    <source>
        <dbReference type="EMBL" id="CAD7428536.1"/>
    </source>
</evidence>
<dbReference type="EMBL" id="OB793765">
    <property type="protein sequence ID" value="CAD7428536.1"/>
    <property type="molecule type" value="Genomic_DNA"/>
</dbReference>
<organism evidence="1">
    <name type="scientific">Timema monikensis</name>
    <dbReference type="NCBI Taxonomy" id="170555"/>
    <lineage>
        <taxon>Eukaryota</taxon>
        <taxon>Metazoa</taxon>
        <taxon>Ecdysozoa</taxon>
        <taxon>Arthropoda</taxon>
        <taxon>Hexapoda</taxon>
        <taxon>Insecta</taxon>
        <taxon>Pterygota</taxon>
        <taxon>Neoptera</taxon>
        <taxon>Polyneoptera</taxon>
        <taxon>Phasmatodea</taxon>
        <taxon>Timematodea</taxon>
        <taxon>Timematoidea</taxon>
        <taxon>Timematidae</taxon>
        <taxon>Timema</taxon>
    </lineage>
</organism>
<dbReference type="AlphaFoldDB" id="A0A7R9E7J2"/>
<reference evidence="1" key="1">
    <citation type="submission" date="2020-11" db="EMBL/GenBank/DDBJ databases">
        <authorList>
            <person name="Tran Van P."/>
        </authorList>
    </citation>
    <scope>NUCLEOTIDE SEQUENCE</scope>
</reference>
<gene>
    <name evidence="1" type="ORF">TMSB3V08_LOCUS5335</name>
</gene>
<sequence length="61" mass="6723">MNFTTSAAGVCLLTKRTPIMDKDEGGGGRVSNRRNSTCKTAGNHEYYNNLCTLLFCVIKSY</sequence>
<protein>
    <submittedName>
        <fullName evidence="1">Uncharacterized protein</fullName>
    </submittedName>
</protein>
<proteinExistence type="predicted"/>
<accession>A0A7R9E7J2</accession>